<feature type="domain" description="Response regulatory" evidence="2">
    <location>
        <begin position="1"/>
        <end position="120"/>
    </location>
</feature>
<sequence length="125" mass="13847">LLVDDDADFVEATKTILESKPYEVIVASDGDEGLRKAREEKPDLILLDIIMPVKDGFTAAEQLKKDPQLRKIPTLMLTGFAIKGVETSIPVSRGLTLEAEDYIDKPVSPEELLARVEKHLKKAGF</sequence>
<name>X1DWG7_9ZZZZ</name>
<dbReference type="AlphaFoldDB" id="X1DWG7"/>
<keyword evidence="1" id="KW-0597">Phosphoprotein</keyword>
<comment type="caution">
    <text evidence="3">The sequence shown here is derived from an EMBL/GenBank/DDBJ whole genome shotgun (WGS) entry which is preliminary data.</text>
</comment>
<dbReference type="Gene3D" id="3.40.50.2300">
    <property type="match status" value="1"/>
</dbReference>
<organism evidence="3">
    <name type="scientific">marine sediment metagenome</name>
    <dbReference type="NCBI Taxonomy" id="412755"/>
    <lineage>
        <taxon>unclassified sequences</taxon>
        <taxon>metagenomes</taxon>
        <taxon>ecological metagenomes</taxon>
    </lineage>
</organism>
<dbReference type="PANTHER" id="PTHR44591:SF3">
    <property type="entry name" value="RESPONSE REGULATORY DOMAIN-CONTAINING PROTEIN"/>
    <property type="match status" value="1"/>
</dbReference>
<dbReference type="InterPro" id="IPR001789">
    <property type="entry name" value="Sig_transdc_resp-reg_receiver"/>
</dbReference>
<evidence type="ECO:0000259" key="2">
    <source>
        <dbReference type="PROSITE" id="PS50110"/>
    </source>
</evidence>
<reference evidence="3" key="1">
    <citation type="journal article" date="2014" name="Front. Microbiol.">
        <title>High frequency of phylogenetically diverse reductive dehalogenase-homologous genes in deep subseafloor sedimentary metagenomes.</title>
        <authorList>
            <person name="Kawai M."/>
            <person name="Futagami T."/>
            <person name="Toyoda A."/>
            <person name="Takaki Y."/>
            <person name="Nishi S."/>
            <person name="Hori S."/>
            <person name="Arai W."/>
            <person name="Tsubouchi T."/>
            <person name="Morono Y."/>
            <person name="Uchiyama I."/>
            <person name="Ito T."/>
            <person name="Fujiyama A."/>
            <person name="Inagaki F."/>
            <person name="Takami H."/>
        </authorList>
    </citation>
    <scope>NUCLEOTIDE SEQUENCE</scope>
    <source>
        <strain evidence="3">Expedition CK06-06</strain>
    </source>
</reference>
<dbReference type="InterPro" id="IPR050595">
    <property type="entry name" value="Bact_response_regulator"/>
</dbReference>
<dbReference type="GO" id="GO:0000160">
    <property type="term" value="P:phosphorelay signal transduction system"/>
    <property type="evidence" value="ECO:0007669"/>
    <property type="project" value="InterPro"/>
</dbReference>
<dbReference type="SMART" id="SM00448">
    <property type="entry name" value="REC"/>
    <property type="match status" value="1"/>
</dbReference>
<evidence type="ECO:0000256" key="1">
    <source>
        <dbReference type="ARBA" id="ARBA00022553"/>
    </source>
</evidence>
<dbReference type="EMBL" id="BARU01003522">
    <property type="protein sequence ID" value="GAH24582.1"/>
    <property type="molecule type" value="Genomic_DNA"/>
</dbReference>
<dbReference type="Pfam" id="PF00072">
    <property type="entry name" value="Response_reg"/>
    <property type="match status" value="1"/>
</dbReference>
<proteinExistence type="predicted"/>
<protein>
    <recommendedName>
        <fullName evidence="2">Response regulatory domain-containing protein</fullName>
    </recommendedName>
</protein>
<gene>
    <name evidence="3" type="ORF">S03H2_07583</name>
</gene>
<dbReference type="InterPro" id="IPR011006">
    <property type="entry name" value="CheY-like_superfamily"/>
</dbReference>
<dbReference type="PROSITE" id="PS50110">
    <property type="entry name" value="RESPONSE_REGULATORY"/>
    <property type="match status" value="1"/>
</dbReference>
<evidence type="ECO:0000313" key="3">
    <source>
        <dbReference type="EMBL" id="GAH24582.1"/>
    </source>
</evidence>
<dbReference type="SUPFAM" id="SSF52172">
    <property type="entry name" value="CheY-like"/>
    <property type="match status" value="1"/>
</dbReference>
<dbReference type="PANTHER" id="PTHR44591">
    <property type="entry name" value="STRESS RESPONSE REGULATOR PROTEIN 1"/>
    <property type="match status" value="1"/>
</dbReference>
<accession>X1DWG7</accession>
<feature type="non-terminal residue" evidence="3">
    <location>
        <position position="1"/>
    </location>
</feature>